<gene>
    <name evidence="1" type="ORF">DDY73_02745</name>
</gene>
<name>A0A354M061_9BACT</name>
<reference evidence="1 2" key="1">
    <citation type="journal article" date="2018" name="Nat. Biotechnol.">
        <title>A standardized bacterial taxonomy based on genome phylogeny substantially revises the tree of life.</title>
        <authorList>
            <person name="Parks D.H."/>
            <person name="Chuvochina M."/>
            <person name="Waite D.W."/>
            <person name="Rinke C."/>
            <person name="Skarshewski A."/>
            <person name="Chaumeil P.A."/>
            <person name="Hugenholtz P."/>
        </authorList>
    </citation>
    <scope>NUCLEOTIDE SEQUENCE [LARGE SCALE GENOMIC DNA]</scope>
    <source>
        <strain evidence="1">UBA11482</strain>
    </source>
</reference>
<dbReference type="Proteomes" id="UP000262954">
    <property type="component" value="Unassembled WGS sequence"/>
</dbReference>
<comment type="caution">
    <text evidence="1">The sequence shown here is derived from an EMBL/GenBank/DDBJ whole genome shotgun (WGS) entry which is preliminary data.</text>
</comment>
<sequence>MRKILFLFIVVVFFYGCSKDNEDKSNDAYQIEFVNGKEYTQTFYFGNHFIYSENNKVGTGCNIISSCNRLSFTIKDNEVGFYEICPPVDLRNEEIKLNENLDSQNFRYYLIADIHFSYPITSTLNMQLKSQWKIVIGRMEEYVYNGQIYNRLIIVE</sequence>
<evidence type="ECO:0000313" key="2">
    <source>
        <dbReference type="Proteomes" id="UP000262954"/>
    </source>
</evidence>
<protein>
    <recommendedName>
        <fullName evidence="3">Lipoprotein</fullName>
    </recommendedName>
</protein>
<dbReference type="EMBL" id="DNWC01000041">
    <property type="protein sequence ID" value="HBJ07900.1"/>
    <property type="molecule type" value="Genomic_DNA"/>
</dbReference>
<dbReference type="PROSITE" id="PS51257">
    <property type="entry name" value="PROKAR_LIPOPROTEIN"/>
    <property type="match status" value="1"/>
</dbReference>
<evidence type="ECO:0008006" key="3">
    <source>
        <dbReference type="Google" id="ProtNLM"/>
    </source>
</evidence>
<proteinExistence type="predicted"/>
<evidence type="ECO:0000313" key="1">
    <source>
        <dbReference type="EMBL" id="HBJ07900.1"/>
    </source>
</evidence>
<organism evidence="1 2">
    <name type="scientific">Coprobacter fastidiosus</name>
    <dbReference type="NCBI Taxonomy" id="1099853"/>
    <lineage>
        <taxon>Bacteria</taxon>
        <taxon>Pseudomonadati</taxon>
        <taxon>Bacteroidota</taxon>
        <taxon>Bacteroidia</taxon>
        <taxon>Bacteroidales</taxon>
        <taxon>Barnesiellaceae</taxon>
        <taxon>Coprobacter</taxon>
    </lineage>
</organism>
<accession>A0A354M061</accession>
<dbReference type="AlphaFoldDB" id="A0A354M061"/>